<gene>
    <name evidence="1" type="ORF">MSG28_009334</name>
</gene>
<dbReference type="Proteomes" id="UP001064048">
    <property type="component" value="Chromosome 15"/>
</dbReference>
<evidence type="ECO:0000313" key="1">
    <source>
        <dbReference type="EMBL" id="KAI8441069.1"/>
    </source>
</evidence>
<evidence type="ECO:0000313" key="2">
    <source>
        <dbReference type="Proteomes" id="UP001064048"/>
    </source>
</evidence>
<keyword evidence="2" id="KW-1185">Reference proteome</keyword>
<name>A0ACC0KXL1_CHOFU</name>
<proteinExistence type="predicted"/>
<comment type="caution">
    <text evidence="1">The sequence shown here is derived from an EMBL/GenBank/DDBJ whole genome shotgun (WGS) entry which is preliminary data.</text>
</comment>
<organism evidence="1 2">
    <name type="scientific">Choristoneura fumiferana</name>
    <name type="common">Spruce budworm moth</name>
    <name type="synonym">Archips fumiferana</name>
    <dbReference type="NCBI Taxonomy" id="7141"/>
    <lineage>
        <taxon>Eukaryota</taxon>
        <taxon>Metazoa</taxon>
        <taxon>Ecdysozoa</taxon>
        <taxon>Arthropoda</taxon>
        <taxon>Hexapoda</taxon>
        <taxon>Insecta</taxon>
        <taxon>Pterygota</taxon>
        <taxon>Neoptera</taxon>
        <taxon>Endopterygota</taxon>
        <taxon>Lepidoptera</taxon>
        <taxon>Glossata</taxon>
        <taxon>Ditrysia</taxon>
        <taxon>Tortricoidea</taxon>
        <taxon>Tortricidae</taxon>
        <taxon>Tortricinae</taxon>
        <taxon>Choristoneura</taxon>
    </lineage>
</organism>
<accession>A0ACC0KXL1</accession>
<dbReference type="EMBL" id="CM046115">
    <property type="protein sequence ID" value="KAI8441069.1"/>
    <property type="molecule type" value="Genomic_DNA"/>
</dbReference>
<protein>
    <submittedName>
        <fullName evidence="1">Uncharacterized protein</fullName>
    </submittedName>
</protein>
<reference evidence="1 2" key="1">
    <citation type="journal article" date="2022" name="Genome Biol. Evol.">
        <title>The Spruce Budworm Genome: Reconstructing the Evolutionary History of Antifreeze Proteins.</title>
        <authorList>
            <person name="Beliveau C."/>
            <person name="Gagne P."/>
            <person name="Picq S."/>
            <person name="Vernygora O."/>
            <person name="Keeling C.I."/>
            <person name="Pinkney K."/>
            <person name="Doucet D."/>
            <person name="Wen F."/>
            <person name="Johnston J.S."/>
            <person name="Maaroufi H."/>
            <person name="Boyle B."/>
            <person name="Laroche J."/>
            <person name="Dewar K."/>
            <person name="Juretic N."/>
            <person name="Blackburn G."/>
            <person name="Nisole A."/>
            <person name="Brunet B."/>
            <person name="Brandao M."/>
            <person name="Lumley L."/>
            <person name="Duan J."/>
            <person name="Quan G."/>
            <person name="Lucarotti C.J."/>
            <person name="Roe A.D."/>
            <person name="Sperling F.A.H."/>
            <person name="Levesque R.C."/>
            <person name="Cusson M."/>
        </authorList>
    </citation>
    <scope>NUCLEOTIDE SEQUENCE [LARGE SCALE GENOMIC DNA]</scope>
    <source>
        <strain evidence="1">Glfc:IPQL:Cfum</strain>
    </source>
</reference>
<sequence length="352" mass="40607">MLELEIEAAVVERTYMDFRRRTNLLQTTAKDQFHTENRPDNSQQQTTAINSTKIDLEKFLTRYQNDLDIGQTHFKNKNTAAEIIKPIPEVFSEVNKNMHAAKHDYLSKPLTEFRKFYYSQSDRQVDDVENLPDPQLDDSSPDNQCSEEFKDRLSEIEKAAHKKEKELEMLGKNLSKIYNLQDEPTKETDDKPMKKTKGVDMLDKNLLRVEIEPTENENDVLLVESSVDSRAMSKNESYDERLSTQMTIIVSPKLIEGLENDHEKSGRSASPEQEAHLTRKDVFNAIFNAAKDSSSNEIRLEPGNDQDSVIDQDEYADDFSADVDNYNSKAETDRDMDSRVSLPKTSEDEFWD</sequence>